<dbReference type="Gene3D" id="3.40.640.10">
    <property type="entry name" value="Type I PLP-dependent aspartate aminotransferase-like (Major domain)"/>
    <property type="match status" value="1"/>
</dbReference>
<keyword evidence="4" id="KW-0663">Pyridoxal phosphate</keyword>
<reference evidence="6 7" key="1">
    <citation type="submission" date="2019-01" db="EMBL/GenBank/DDBJ databases">
        <title>Draft genome sequences of the type strain Streptomyces sioyaensis DSM 40032 and its novel strain, TM32, a thermotolerant antibiotics-producing actinobacterium.</title>
        <authorList>
            <person name="Nakaew N."/>
            <person name="Lumyong S."/>
            <person name="Sloan W.T."/>
            <person name="Sungthong R."/>
        </authorList>
    </citation>
    <scope>NUCLEOTIDE SEQUENCE [LARGE SCALE GENOMIC DNA]</scope>
    <source>
        <strain evidence="6 7">DSM 40032</strain>
    </source>
</reference>
<protein>
    <submittedName>
        <fullName evidence="6">Aminotransferase class III-fold pyridoxal phosphate-dependent enzyme</fullName>
    </submittedName>
</protein>
<evidence type="ECO:0000256" key="5">
    <source>
        <dbReference type="SAM" id="MobiDB-lite"/>
    </source>
</evidence>
<comment type="cofactor">
    <cofactor evidence="1">
        <name>pyridoxal 5'-phosphate</name>
        <dbReference type="ChEBI" id="CHEBI:597326"/>
    </cofactor>
</comment>
<dbReference type="InterPro" id="IPR023198">
    <property type="entry name" value="PGP-like_dom2"/>
</dbReference>
<accession>A0A4Q1R9W3</accession>
<evidence type="ECO:0000256" key="2">
    <source>
        <dbReference type="ARBA" id="ARBA00022576"/>
    </source>
</evidence>
<dbReference type="Gene3D" id="1.10.150.240">
    <property type="entry name" value="Putative phosphatase, domain 2"/>
    <property type="match status" value="1"/>
</dbReference>
<dbReference type="Proteomes" id="UP000289482">
    <property type="component" value="Unassembled WGS sequence"/>
</dbReference>
<evidence type="ECO:0000256" key="4">
    <source>
        <dbReference type="ARBA" id="ARBA00022898"/>
    </source>
</evidence>
<dbReference type="InterPro" id="IPR015422">
    <property type="entry name" value="PyrdxlP-dep_Trfase_small"/>
</dbReference>
<proteinExistence type="predicted"/>
<dbReference type="InterPro" id="IPR049704">
    <property type="entry name" value="Aminotrans_3_PPA_site"/>
</dbReference>
<dbReference type="InterPro" id="IPR050103">
    <property type="entry name" value="Class-III_PLP-dep_AT"/>
</dbReference>
<dbReference type="InterPro" id="IPR015421">
    <property type="entry name" value="PyrdxlP-dep_Trfase_major"/>
</dbReference>
<dbReference type="FunFam" id="3.40.640.10:FF:000004">
    <property type="entry name" value="Acetylornithine aminotransferase"/>
    <property type="match status" value="1"/>
</dbReference>
<dbReference type="GO" id="GO:0030170">
    <property type="term" value="F:pyridoxal phosphate binding"/>
    <property type="evidence" value="ECO:0007669"/>
    <property type="project" value="InterPro"/>
</dbReference>
<dbReference type="InterPro" id="IPR015424">
    <property type="entry name" value="PyrdxlP-dep_Trfase"/>
</dbReference>
<feature type="region of interest" description="Disordered" evidence="5">
    <location>
        <begin position="244"/>
        <end position="288"/>
    </location>
</feature>
<dbReference type="Pfam" id="PF00702">
    <property type="entry name" value="Hydrolase"/>
    <property type="match status" value="1"/>
</dbReference>
<dbReference type="GO" id="GO:0042802">
    <property type="term" value="F:identical protein binding"/>
    <property type="evidence" value="ECO:0007669"/>
    <property type="project" value="TreeGrafter"/>
</dbReference>
<dbReference type="InterPro" id="IPR005814">
    <property type="entry name" value="Aminotrans_3"/>
</dbReference>
<gene>
    <name evidence="6" type="ORF">EST54_03590</name>
</gene>
<evidence type="ECO:0000256" key="3">
    <source>
        <dbReference type="ARBA" id="ARBA00022679"/>
    </source>
</evidence>
<keyword evidence="7" id="KW-1185">Reference proteome</keyword>
<dbReference type="SUPFAM" id="SSF56784">
    <property type="entry name" value="HAD-like"/>
    <property type="match status" value="1"/>
</dbReference>
<keyword evidence="3 6" id="KW-0808">Transferase</keyword>
<dbReference type="AlphaFoldDB" id="A0A4Q1R9W3"/>
<dbReference type="InterPro" id="IPR036412">
    <property type="entry name" value="HAD-like_sf"/>
</dbReference>
<dbReference type="Pfam" id="PF00202">
    <property type="entry name" value="Aminotran_3"/>
    <property type="match status" value="1"/>
</dbReference>
<dbReference type="PRINTS" id="PR00413">
    <property type="entry name" value="HADHALOGNASE"/>
</dbReference>
<dbReference type="Gene3D" id="3.40.50.1000">
    <property type="entry name" value="HAD superfamily/HAD-like"/>
    <property type="match status" value="1"/>
</dbReference>
<organism evidence="6 7">
    <name type="scientific">Streptomyces sioyaensis</name>
    <dbReference type="NCBI Taxonomy" id="67364"/>
    <lineage>
        <taxon>Bacteria</taxon>
        <taxon>Bacillati</taxon>
        <taxon>Actinomycetota</taxon>
        <taxon>Actinomycetes</taxon>
        <taxon>Kitasatosporales</taxon>
        <taxon>Streptomycetaceae</taxon>
        <taxon>Streptomyces</taxon>
    </lineage>
</organism>
<sequence>MPPLRTSRGAVVPHPFPSADSAVRTVPLRAVFFDFDGTLWDPEPHIFHAYAEVFRRHGQVLTGSTWSTVVGTVGFDLWTELERLTGGCVDREAADAVVSLSTEERLAGLGSRPGVHRWLAELDRSGLARALVSNSRRPWIARYLRQCGIDRGWQAIHSSDGRPDRAKPAPHLYQEALDRLGLRPDEAMAFEDSPSGITAAKRAGLRCVAVPNAMTAGLDLSEADLTLASFAHMDLPQLLHSMGLRAGSGPPPRGSRARRATRGADSPEAGRSIPEHRQGASSMTVLPSANSCGEDVEDVLHHYYNPPHPLKAARGEGVYLCADDGTRYLDCSSGTFNLTLGYSHPEIVEAVRAQAGELIHVTSKFQSGPVNELVSRLAEIAPDGLSRVHLKSSSGSDANEGAIKIAQHHTGNPDIVSLFRAHLGQTMGMIGASGAAFRRAPFPSQIPGVVHVPDPYCARCFYRQERATCGLLCAERINDFIDYASSGRVACVVVEPISGNGGNVVAPDGYLQALRDLCDERGILLVFDEIQTGFGRTGHMFAADTYGVTPDMLTFGKGLGGSGLPIAGILAQERLTGLEGHHISSTFGANVLAAAAAVKTIEILRRPGFLENVRAVGAHVMSRLRELAPQVPFMGDVRGEGLMIGVEIVDRDGAPDPALTNHLAERGMAHGLLLRTSLYGFGNVVKVRPPLIMTREEADDMCDRLRRLFLDAS</sequence>
<evidence type="ECO:0000313" key="7">
    <source>
        <dbReference type="Proteomes" id="UP000289482"/>
    </source>
</evidence>
<feature type="compositionally biased region" description="Polar residues" evidence="5">
    <location>
        <begin position="279"/>
        <end position="288"/>
    </location>
</feature>
<dbReference type="CDD" id="cd00610">
    <property type="entry name" value="OAT_like"/>
    <property type="match status" value="1"/>
</dbReference>
<dbReference type="Gene3D" id="3.90.1150.10">
    <property type="entry name" value="Aspartate Aminotransferase, domain 1"/>
    <property type="match status" value="1"/>
</dbReference>
<evidence type="ECO:0000313" key="6">
    <source>
        <dbReference type="EMBL" id="RXS70192.1"/>
    </source>
</evidence>
<comment type="caution">
    <text evidence="6">The sequence shown here is derived from an EMBL/GenBank/DDBJ whole genome shotgun (WGS) entry which is preliminary data.</text>
</comment>
<dbReference type="InterPro" id="IPR023214">
    <property type="entry name" value="HAD_sf"/>
</dbReference>
<dbReference type="PANTHER" id="PTHR11986:SF79">
    <property type="entry name" value="ACETYLORNITHINE AMINOTRANSFERASE, MITOCHONDRIAL"/>
    <property type="match status" value="1"/>
</dbReference>
<dbReference type="SUPFAM" id="SSF53383">
    <property type="entry name" value="PLP-dependent transferases"/>
    <property type="match status" value="1"/>
</dbReference>
<dbReference type="PROSITE" id="PS00600">
    <property type="entry name" value="AA_TRANSFER_CLASS_3"/>
    <property type="match status" value="1"/>
</dbReference>
<dbReference type="SFLD" id="SFLDG01129">
    <property type="entry name" value="C1.5:_HAD__Beta-PGM__Phosphata"/>
    <property type="match status" value="1"/>
</dbReference>
<dbReference type="PANTHER" id="PTHR11986">
    <property type="entry name" value="AMINOTRANSFERASE CLASS III"/>
    <property type="match status" value="1"/>
</dbReference>
<dbReference type="EMBL" id="SDIF01000006">
    <property type="protein sequence ID" value="RXS70192.1"/>
    <property type="molecule type" value="Genomic_DNA"/>
</dbReference>
<keyword evidence="2 6" id="KW-0032">Aminotransferase</keyword>
<dbReference type="InterPro" id="IPR006439">
    <property type="entry name" value="HAD-SF_hydro_IA"/>
</dbReference>
<dbReference type="GO" id="GO:0008483">
    <property type="term" value="F:transaminase activity"/>
    <property type="evidence" value="ECO:0007669"/>
    <property type="project" value="UniProtKB-KW"/>
</dbReference>
<dbReference type="SFLD" id="SFLDS00003">
    <property type="entry name" value="Haloacid_Dehalogenase"/>
    <property type="match status" value="1"/>
</dbReference>
<dbReference type="NCBIfam" id="TIGR01509">
    <property type="entry name" value="HAD-SF-IA-v3"/>
    <property type="match status" value="1"/>
</dbReference>
<evidence type="ECO:0000256" key="1">
    <source>
        <dbReference type="ARBA" id="ARBA00001933"/>
    </source>
</evidence>
<name>A0A4Q1R9W3_9ACTN</name>